<proteinExistence type="predicted"/>
<evidence type="ECO:0000313" key="2">
    <source>
        <dbReference type="Proteomes" id="UP000775872"/>
    </source>
</evidence>
<evidence type="ECO:0008006" key="3">
    <source>
        <dbReference type="Google" id="ProtNLM"/>
    </source>
</evidence>
<sequence>MQLTAIGSRKECIPGPELLPPTHVTKPFTKTCVRLRETWEQVNALNNYQMGYGIDSATWPEGVNIPEEVKSLIERFFETVDTNRDDAGDILADELFAEDGVAYFGAHPFRGPEEIRKSRIHAWDAIETRKHKVLRVYTRAPNCNDFLFVAHVAMGLKNGKNVDGEFVGRFTVSHSQSKSPKLSLYQVWGPMQQT</sequence>
<organism evidence="1 2">
    <name type="scientific">Clonostachys solani</name>
    <dbReference type="NCBI Taxonomy" id="160281"/>
    <lineage>
        <taxon>Eukaryota</taxon>
        <taxon>Fungi</taxon>
        <taxon>Dikarya</taxon>
        <taxon>Ascomycota</taxon>
        <taxon>Pezizomycotina</taxon>
        <taxon>Sordariomycetes</taxon>
        <taxon>Hypocreomycetidae</taxon>
        <taxon>Hypocreales</taxon>
        <taxon>Bionectriaceae</taxon>
        <taxon>Clonostachys</taxon>
    </lineage>
</organism>
<comment type="caution">
    <text evidence="1">The sequence shown here is derived from an EMBL/GenBank/DDBJ whole genome shotgun (WGS) entry which is preliminary data.</text>
</comment>
<dbReference type="EMBL" id="CABFOC020000015">
    <property type="protein sequence ID" value="CAH0046646.1"/>
    <property type="molecule type" value="Genomic_DNA"/>
</dbReference>
<keyword evidence="2" id="KW-1185">Reference proteome</keyword>
<name>A0A9N9Z069_9HYPO</name>
<reference evidence="2" key="1">
    <citation type="submission" date="2019-06" db="EMBL/GenBank/DDBJ databases">
        <authorList>
            <person name="Broberg M."/>
        </authorList>
    </citation>
    <scope>NUCLEOTIDE SEQUENCE [LARGE SCALE GENOMIC DNA]</scope>
</reference>
<dbReference type="Gene3D" id="3.10.450.50">
    <property type="match status" value="1"/>
</dbReference>
<accession>A0A9N9Z069</accession>
<reference evidence="1 2" key="2">
    <citation type="submission" date="2021-10" db="EMBL/GenBank/DDBJ databases">
        <authorList>
            <person name="Piombo E."/>
        </authorList>
    </citation>
    <scope>NUCLEOTIDE SEQUENCE [LARGE SCALE GENOMIC DNA]</scope>
</reference>
<dbReference type="Proteomes" id="UP000775872">
    <property type="component" value="Unassembled WGS sequence"/>
</dbReference>
<evidence type="ECO:0000313" key="1">
    <source>
        <dbReference type="EMBL" id="CAH0046646.1"/>
    </source>
</evidence>
<gene>
    <name evidence="1" type="ORF">CSOL1703_00012880</name>
</gene>
<dbReference type="InterPro" id="IPR032710">
    <property type="entry name" value="NTF2-like_dom_sf"/>
</dbReference>
<dbReference type="SUPFAM" id="SSF54427">
    <property type="entry name" value="NTF2-like"/>
    <property type="match status" value="1"/>
</dbReference>
<protein>
    <recommendedName>
        <fullName evidence="3">SnoaL-like domain-containing protein</fullName>
    </recommendedName>
</protein>
<dbReference type="AlphaFoldDB" id="A0A9N9Z069"/>
<dbReference type="OrthoDB" id="3468019at2759"/>